<evidence type="ECO:0000313" key="2">
    <source>
        <dbReference type="EMBL" id="RAI74328.1"/>
    </source>
</evidence>
<protein>
    <submittedName>
        <fullName evidence="2">Amino acid acetyltransferase</fullName>
    </submittedName>
</protein>
<gene>
    <name evidence="2" type="ORF">HMF3257_08465</name>
</gene>
<dbReference type="Gene3D" id="3.40.630.30">
    <property type="match status" value="1"/>
</dbReference>
<dbReference type="InterPro" id="IPR016181">
    <property type="entry name" value="Acyl_CoA_acyltransferase"/>
</dbReference>
<dbReference type="PROSITE" id="PS51186">
    <property type="entry name" value="GNAT"/>
    <property type="match status" value="1"/>
</dbReference>
<feature type="domain" description="N-acetyltransferase" evidence="1">
    <location>
        <begin position="3"/>
        <end position="145"/>
    </location>
</feature>
<dbReference type="InterPro" id="IPR000182">
    <property type="entry name" value="GNAT_dom"/>
</dbReference>
<dbReference type="OrthoDB" id="5197788at2"/>
<dbReference type="RefSeq" id="WP_111341408.1">
    <property type="nucleotide sequence ID" value="NZ_QLII01000001.1"/>
</dbReference>
<dbReference type="SUPFAM" id="SSF55729">
    <property type="entry name" value="Acyl-CoA N-acyltransferases (Nat)"/>
    <property type="match status" value="1"/>
</dbReference>
<proteinExistence type="predicted"/>
<evidence type="ECO:0000313" key="3">
    <source>
        <dbReference type="Proteomes" id="UP000249016"/>
    </source>
</evidence>
<dbReference type="NCBIfam" id="NF040501">
    <property type="entry name" value="resist_ArsN2"/>
    <property type="match status" value="1"/>
</dbReference>
<evidence type="ECO:0000259" key="1">
    <source>
        <dbReference type="PROSITE" id="PS51186"/>
    </source>
</evidence>
<dbReference type="GO" id="GO:0016747">
    <property type="term" value="F:acyltransferase activity, transferring groups other than amino-acyl groups"/>
    <property type="evidence" value="ECO:0007669"/>
    <property type="project" value="InterPro"/>
</dbReference>
<organism evidence="2 3">
    <name type="scientific">Spirosoma telluris</name>
    <dbReference type="NCBI Taxonomy" id="2183553"/>
    <lineage>
        <taxon>Bacteria</taxon>
        <taxon>Pseudomonadati</taxon>
        <taxon>Bacteroidota</taxon>
        <taxon>Cytophagia</taxon>
        <taxon>Cytophagales</taxon>
        <taxon>Cytophagaceae</taxon>
        <taxon>Spirosoma</taxon>
    </lineage>
</organism>
<dbReference type="EMBL" id="QLII01000001">
    <property type="protein sequence ID" value="RAI74328.1"/>
    <property type="molecule type" value="Genomic_DNA"/>
</dbReference>
<reference evidence="2 3" key="1">
    <citation type="submission" date="2018-06" db="EMBL/GenBank/DDBJ databases">
        <title>Spirosoma sp. HMF3257 Genome sequencing and assembly.</title>
        <authorList>
            <person name="Kang H."/>
            <person name="Cha I."/>
            <person name="Kim H."/>
            <person name="Kang J."/>
            <person name="Joh K."/>
        </authorList>
    </citation>
    <scope>NUCLEOTIDE SEQUENCE [LARGE SCALE GENOMIC DNA]</scope>
    <source>
        <strain evidence="2 3">HMF3257</strain>
    </source>
</reference>
<sequence>MHVHIENARPEDKDAIVTLLHQGQLLTDDLPADLSDFVIAKESVTPVGVAGLERFEQVGLLRSVAVDPAFQGNQIGAQLVERLLETAQAAGLDELYLLTTTAEPYFKRYDFQVVNRQDVPAAIQQTQQFSDLCPSSAIVMKRVLTQHPA</sequence>
<dbReference type="CDD" id="cd04301">
    <property type="entry name" value="NAT_SF"/>
    <property type="match status" value="1"/>
</dbReference>
<keyword evidence="2" id="KW-0808">Transferase</keyword>
<dbReference type="AlphaFoldDB" id="A0A327NNV0"/>
<keyword evidence="3" id="KW-1185">Reference proteome</keyword>
<comment type="caution">
    <text evidence="2">The sequence shown here is derived from an EMBL/GenBank/DDBJ whole genome shotgun (WGS) entry which is preliminary data.</text>
</comment>
<dbReference type="Proteomes" id="UP000249016">
    <property type="component" value="Unassembled WGS sequence"/>
</dbReference>
<name>A0A327NNV0_9BACT</name>
<accession>A0A327NNV0</accession>
<dbReference type="Pfam" id="PF00583">
    <property type="entry name" value="Acetyltransf_1"/>
    <property type="match status" value="1"/>
</dbReference>